<dbReference type="AlphaFoldDB" id="Q16KV6"/>
<dbReference type="PROSITE" id="PS50174">
    <property type="entry name" value="G_PATCH"/>
    <property type="match status" value="1"/>
</dbReference>
<protein>
    <submittedName>
        <fullName evidence="2">AAEL012869-PA</fullName>
    </submittedName>
</protein>
<evidence type="ECO:0000313" key="3">
    <source>
        <dbReference type="Proteomes" id="UP000682892"/>
    </source>
</evidence>
<evidence type="ECO:0000313" key="2">
    <source>
        <dbReference type="EMBL" id="EAT34930.1"/>
    </source>
</evidence>
<accession>Q16KV6</accession>
<dbReference type="PaxDb" id="7159-AAEL012869-PA"/>
<evidence type="ECO:0000259" key="1">
    <source>
        <dbReference type="PROSITE" id="PS50174"/>
    </source>
</evidence>
<dbReference type="InterPro" id="IPR000467">
    <property type="entry name" value="G_patch_dom"/>
</dbReference>
<name>Q16KV6_AEDAE</name>
<feature type="domain" description="G-patch" evidence="1">
    <location>
        <begin position="21"/>
        <end position="53"/>
    </location>
</feature>
<proteinExistence type="predicted"/>
<dbReference type="Proteomes" id="UP000682892">
    <property type="component" value="Unassembled WGS sequence"/>
</dbReference>
<dbReference type="HOGENOM" id="CLU_2591693_0_0_1"/>
<reference evidence="2" key="2">
    <citation type="journal article" date="2007" name="Science">
        <title>Genome sequence of Aedes aegypti, a major arbovirus vector.</title>
        <authorList>
            <person name="Nene V."/>
            <person name="Wortman J.R."/>
            <person name="Lawson D."/>
            <person name="Haas B."/>
            <person name="Kodira C."/>
            <person name="Tu Z.J."/>
            <person name="Loftus B."/>
            <person name="Xi Z."/>
            <person name="Megy K."/>
            <person name="Grabherr M."/>
            <person name="Ren Q."/>
            <person name="Zdobnov E.M."/>
            <person name="Lobo N.F."/>
            <person name="Campbell K.S."/>
            <person name="Brown S.E."/>
            <person name="Bonaldo M.F."/>
            <person name="Zhu J."/>
            <person name="Sinkins S.P."/>
            <person name="Hogenkamp D.G."/>
            <person name="Amedeo P."/>
            <person name="Arensburger P."/>
            <person name="Atkinson P.W."/>
            <person name="Bidwell S."/>
            <person name="Biedler J."/>
            <person name="Birney E."/>
            <person name="Bruggner R.V."/>
            <person name="Costas J."/>
            <person name="Coy M.R."/>
            <person name="Crabtree J."/>
            <person name="Crawford M."/>
            <person name="Debruyn B."/>
            <person name="Decaprio D."/>
            <person name="Eiglmeier K."/>
            <person name="Eisenstadt E."/>
            <person name="El-Dorry H."/>
            <person name="Gelbart W.M."/>
            <person name="Gomes S.L."/>
            <person name="Hammond M."/>
            <person name="Hannick L.I."/>
            <person name="Hogan J.R."/>
            <person name="Holmes M.H."/>
            <person name="Jaffe D."/>
            <person name="Johnston J.S."/>
            <person name="Kennedy R.C."/>
            <person name="Koo H."/>
            <person name="Kravitz S."/>
            <person name="Kriventseva E.V."/>
            <person name="Kulp D."/>
            <person name="Labutti K."/>
            <person name="Lee E."/>
            <person name="Li S."/>
            <person name="Lovin D.D."/>
            <person name="Mao C."/>
            <person name="Mauceli E."/>
            <person name="Menck C.F."/>
            <person name="Miller J.R."/>
            <person name="Montgomery P."/>
            <person name="Mori A."/>
            <person name="Nascimento A.L."/>
            <person name="Naveira H.F."/>
            <person name="Nusbaum C."/>
            <person name="O'leary S."/>
            <person name="Orvis J."/>
            <person name="Pertea M."/>
            <person name="Quesneville H."/>
            <person name="Reidenbach K.R."/>
            <person name="Rogers Y.H."/>
            <person name="Roth C.W."/>
            <person name="Schneider J.R."/>
            <person name="Schatz M."/>
            <person name="Shumway M."/>
            <person name="Stanke M."/>
            <person name="Stinson E.O."/>
            <person name="Tubio J.M."/>
            <person name="Vanzee J.P."/>
            <person name="Verjovski-Almeida S."/>
            <person name="Werner D."/>
            <person name="White O."/>
            <person name="Wyder S."/>
            <person name="Zeng Q."/>
            <person name="Zhao Q."/>
            <person name="Zhao Y."/>
            <person name="Hill C.A."/>
            <person name="Raikhel A.S."/>
            <person name="Soares M.B."/>
            <person name="Knudson D.L."/>
            <person name="Lee N.H."/>
            <person name="Galagan J."/>
            <person name="Salzberg S.L."/>
            <person name="Paulsen I.T."/>
            <person name="Dimopoulos G."/>
            <person name="Collins F.H."/>
            <person name="Birren B."/>
            <person name="Fraser-Liggett C.M."/>
            <person name="Severson D.W."/>
        </authorList>
    </citation>
    <scope>NUCLEOTIDE SEQUENCE [LARGE SCALE GENOMIC DNA]</scope>
    <source>
        <strain evidence="2">Liverpool</strain>
    </source>
</reference>
<dbReference type="GO" id="GO:0003676">
    <property type="term" value="F:nucleic acid binding"/>
    <property type="evidence" value="ECO:0007669"/>
    <property type="project" value="InterPro"/>
</dbReference>
<reference evidence="2" key="1">
    <citation type="submission" date="2005-10" db="EMBL/GenBank/DDBJ databases">
        <authorList>
            <person name="Loftus B.J."/>
            <person name="Nene V.M."/>
            <person name="Hannick L.I."/>
            <person name="Bidwell S."/>
            <person name="Haas B."/>
            <person name="Amedeo P."/>
            <person name="Orvis J."/>
            <person name="Wortman J.R."/>
            <person name="White O.R."/>
            <person name="Salzberg S."/>
            <person name="Shumway M."/>
            <person name="Koo H."/>
            <person name="Zhao Y."/>
            <person name="Holmes M."/>
            <person name="Miller J."/>
            <person name="Schatz M."/>
            <person name="Pop M."/>
            <person name="Pai G."/>
            <person name="Utterback T."/>
            <person name="Rogers Y.-H."/>
            <person name="Kravitz S."/>
            <person name="Fraser C.M."/>
        </authorList>
    </citation>
    <scope>NUCLEOTIDE SEQUENCE</scope>
    <source>
        <strain evidence="2">Liverpool</strain>
    </source>
</reference>
<organism evidence="2 3">
    <name type="scientific">Aedes aegypti</name>
    <name type="common">Yellowfever mosquito</name>
    <name type="synonym">Culex aegypti</name>
    <dbReference type="NCBI Taxonomy" id="7159"/>
    <lineage>
        <taxon>Eukaryota</taxon>
        <taxon>Metazoa</taxon>
        <taxon>Ecdysozoa</taxon>
        <taxon>Arthropoda</taxon>
        <taxon>Hexapoda</taxon>
        <taxon>Insecta</taxon>
        <taxon>Pterygota</taxon>
        <taxon>Neoptera</taxon>
        <taxon>Endopterygota</taxon>
        <taxon>Diptera</taxon>
        <taxon>Nematocera</taxon>
        <taxon>Culicoidea</taxon>
        <taxon>Culicidae</taxon>
        <taxon>Culicinae</taxon>
        <taxon>Aedini</taxon>
        <taxon>Aedes</taxon>
        <taxon>Stegomyia</taxon>
    </lineage>
</organism>
<dbReference type="EMBL" id="CH477937">
    <property type="protein sequence ID" value="EAT34930.1"/>
    <property type="molecule type" value="Genomic_DNA"/>
</dbReference>
<gene>
    <name evidence="2" type="ORF">AaeL_AAEL012869</name>
</gene>
<sequence length="80" mass="8865">MAAREFEGQTAVFRKIPARSFEYIGFRMLQKKGWSGKSLGINEEAIIGLIKKVSKFGLGVYSQLPGNASVHGADHEVRVR</sequence>
<reference evidence="2" key="3">
    <citation type="submission" date="2012-09" db="EMBL/GenBank/DDBJ databases">
        <authorList>
            <consortium name="VectorBase"/>
        </authorList>
    </citation>
    <scope>NUCLEOTIDE SEQUENCE</scope>
    <source>
        <strain evidence="2">Liverpool</strain>
    </source>
</reference>